<dbReference type="Proteomes" id="UP001054837">
    <property type="component" value="Unassembled WGS sequence"/>
</dbReference>
<keyword evidence="1" id="KW-0472">Membrane</keyword>
<accession>A0AAV4NXG4</accession>
<name>A0AAV4NXG4_9ARAC</name>
<evidence type="ECO:0000313" key="2">
    <source>
        <dbReference type="EMBL" id="GIX87747.1"/>
    </source>
</evidence>
<gene>
    <name evidence="2" type="ORF">CDAR_617211</name>
</gene>
<keyword evidence="1" id="KW-0812">Transmembrane</keyword>
<dbReference type="EMBL" id="BPLQ01002024">
    <property type="protein sequence ID" value="GIX87747.1"/>
    <property type="molecule type" value="Genomic_DNA"/>
</dbReference>
<evidence type="ECO:0000313" key="3">
    <source>
        <dbReference type="Proteomes" id="UP001054837"/>
    </source>
</evidence>
<keyword evidence="1" id="KW-1133">Transmembrane helix</keyword>
<organism evidence="2 3">
    <name type="scientific">Caerostris darwini</name>
    <dbReference type="NCBI Taxonomy" id="1538125"/>
    <lineage>
        <taxon>Eukaryota</taxon>
        <taxon>Metazoa</taxon>
        <taxon>Ecdysozoa</taxon>
        <taxon>Arthropoda</taxon>
        <taxon>Chelicerata</taxon>
        <taxon>Arachnida</taxon>
        <taxon>Araneae</taxon>
        <taxon>Araneomorphae</taxon>
        <taxon>Entelegynae</taxon>
        <taxon>Araneoidea</taxon>
        <taxon>Araneidae</taxon>
        <taxon>Caerostris</taxon>
    </lineage>
</organism>
<sequence length="138" mass="15523">MIIFSLVHLAFFAGTPVFGVQLSFILTIVGFTIDALCLIWTVLPTVFWFATVRTSFLFLSGGLTCVPKFPTFVALARSDVLFKSNSFPAQAELFSLYNPFKDLWIDFDNPVDSSFSLVVVLDGEIFFQAYLCVYKLFT</sequence>
<keyword evidence="3" id="KW-1185">Reference proteome</keyword>
<dbReference type="AlphaFoldDB" id="A0AAV4NXG4"/>
<protein>
    <submittedName>
        <fullName evidence="2">Uncharacterized protein</fullName>
    </submittedName>
</protein>
<comment type="caution">
    <text evidence="2">The sequence shown here is derived from an EMBL/GenBank/DDBJ whole genome shotgun (WGS) entry which is preliminary data.</text>
</comment>
<proteinExistence type="predicted"/>
<reference evidence="2 3" key="1">
    <citation type="submission" date="2021-06" db="EMBL/GenBank/DDBJ databases">
        <title>Caerostris darwini draft genome.</title>
        <authorList>
            <person name="Kono N."/>
            <person name="Arakawa K."/>
        </authorList>
    </citation>
    <scope>NUCLEOTIDE SEQUENCE [LARGE SCALE GENOMIC DNA]</scope>
</reference>
<feature type="transmembrane region" description="Helical" evidence="1">
    <location>
        <begin position="29"/>
        <end position="50"/>
    </location>
</feature>
<evidence type="ECO:0000256" key="1">
    <source>
        <dbReference type="SAM" id="Phobius"/>
    </source>
</evidence>